<evidence type="ECO:0000256" key="2">
    <source>
        <dbReference type="ARBA" id="ARBA00023268"/>
    </source>
</evidence>
<dbReference type="InterPro" id="IPR016035">
    <property type="entry name" value="Acyl_Trfase/lysoPLipase"/>
</dbReference>
<dbReference type="Pfam" id="PF00698">
    <property type="entry name" value="Acyl_transf_1"/>
    <property type="match status" value="1"/>
</dbReference>
<dbReference type="OrthoDB" id="9778690at2"/>
<accession>A0A0F2T5G6</accession>
<dbReference type="Proteomes" id="UP000033699">
    <property type="component" value="Unassembled WGS sequence"/>
</dbReference>
<protein>
    <recommendedName>
        <fullName evidence="4">Malonyl-CoA:ACP transacylase (MAT) domain-containing protein</fullName>
    </recommendedName>
</protein>
<keyword evidence="2" id="KW-0511">Multifunctional enzyme</keyword>
<dbReference type="InterPro" id="IPR014043">
    <property type="entry name" value="Acyl_transferase_dom"/>
</dbReference>
<comment type="caution">
    <text evidence="5">The sequence shown here is derived from an EMBL/GenBank/DDBJ whole genome shotgun (WGS) entry which is preliminary data.</text>
</comment>
<dbReference type="GO" id="GO:0006633">
    <property type="term" value="P:fatty acid biosynthetic process"/>
    <property type="evidence" value="ECO:0007669"/>
    <property type="project" value="TreeGrafter"/>
</dbReference>
<evidence type="ECO:0000259" key="4">
    <source>
        <dbReference type="SMART" id="SM00827"/>
    </source>
</evidence>
<name>A0A0F2T5G6_STRR3</name>
<evidence type="ECO:0000256" key="3">
    <source>
        <dbReference type="ARBA" id="ARBA00023315"/>
    </source>
</evidence>
<dbReference type="InterPro" id="IPR016036">
    <property type="entry name" value="Malonyl_transacylase_ACP-bd"/>
</dbReference>
<evidence type="ECO:0000313" key="6">
    <source>
        <dbReference type="Proteomes" id="UP000033699"/>
    </source>
</evidence>
<feature type="domain" description="Malonyl-CoA:ACP transacylase (MAT)" evidence="4">
    <location>
        <begin position="1"/>
        <end position="135"/>
    </location>
</feature>
<dbReference type="RefSeq" id="WP_045706273.1">
    <property type="nucleotide sequence ID" value="NZ_JZKH01000341.1"/>
</dbReference>
<dbReference type="GO" id="GO:0004312">
    <property type="term" value="F:fatty acid synthase activity"/>
    <property type="evidence" value="ECO:0007669"/>
    <property type="project" value="TreeGrafter"/>
</dbReference>
<dbReference type="Gene3D" id="3.40.366.10">
    <property type="entry name" value="Malonyl-Coenzyme A Acyl Carrier Protein, domain 2"/>
    <property type="match status" value="1"/>
</dbReference>
<dbReference type="PANTHER" id="PTHR43775">
    <property type="entry name" value="FATTY ACID SYNTHASE"/>
    <property type="match status" value="1"/>
</dbReference>
<evidence type="ECO:0000256" key="1">
    <source>
        <dbReference type="ARBA" id="ARBA00022679"/>
    </source>
</evidence>
<dbReference type="InterPro" id="IPR050091">
    <property type="entry name" value="PKS_NRPS_Biosynth_Enz"/>
</dbReference>
<dbReference type="EMBL" id="JZKH01000341">
    <property type="protein sequence ID" value="KJS57691.1"/>
    <property type="molecule type" value="Genomic_DNA"/>
</dbReference>
<dbReference type="PATRIC" id="fig|359131.3.peg.4342"/>
<reference evidence="5 6" key="1">
    <citation type="submission" date="2015-02" db="EMBL/GenBank/DDBJ databases">
        <authorList>
            <person name="Ju K.-S."/>
            <person name="Doroghazi J.R."/>
            <person name="Metcalf W."/>
        </authorList>
    </citation>
    <scope>NUCLEOTIDE SEQUENCE [LARGE SCALE GENOMIC DNA]</scope>
    <source>
        <strain evidence="5 6">ATCC 31215</strain>
    </source>
</reference>
<dbReference type="SMART" id="SM00827">
    <property type="entry name" value="PKS_AT"/>
    <property type="match status" value="1"/>
</dbReference>
<organism evidence="5 6">
    <name type="scientific">Streptomyces rubellomurinus (strain ATCC 31215)</name>
    <dbReference type="NCBI Taxonomy" id="359131"/>
    <lineage>
        <taxon>Bacteria</taxon>
        <taxon>Bacillati</taxon>
        <taxon>Actinomycetota</taxon>
        <taxon>Actinomycetes</taxon>
        <taxon>Kitasatosporales</taxon>
        <taxon>Streptomycetaceae</taxon>
        <taxon>Streptomyces</taxon>
    </lineage>
</organism>
<keyword evidence="1" id="KW-0808">Transferase</keyword>
<dbReference type="AlphaFoldDB" id="A0A0F2T5G6"/>
<dbReference type="SUPFAM" id="SSF55048">
    <property type="entry name" value="Probable ACP-binding domain of malonyl-CoA ACP transacylase"/>
    <property type="match status" value="1"/>
</dbReference>
<evidence type="ECO:0000313" key="5">
    <source>
        <dbReference type="EMBL" id="KJS57691.1"/>
    </source>
</evidence>
<keyword evidence="3" id="KW-0012">Acyltransferase</keyword>
<keyword evidence="6" id="KW-1185">Reference proteome</keyword>
<dbReference type="SUPFAM" id="SSF52151">
    <property type="entry name" value="FabD/lysophospholipase-like"/>
    <property type="match status" value="1"/>
</dbReference>
<dbReference type="PANTHER" id="PTHR43775:SF51">
    <property type="entry name" value="INACTIVE PHENOLPHTHIOCEROL SYNTHESIS POLYKETIDE SYNTHASE TYPE I PKS1-RELATED"/>
    <property type="match status" value="1"/>
</dbReference>
<dbReference type="InterPro" id="IPR001227">
    <property type="entry name" value="Ac_transferase_dom_sf"/>
</dbReference>
<feature type="non-terminal residue" evidence="5">
    <location>
        <position position="135"/>
    </location>
</feature>
<sequence length="135" mass="13981">VVQPALFAVMVSLAALWRSYGVEPAAVVGHSQGEIAAAYVAGGLSLRDAARIVAVRSQLVREKLAGLGGMMSVALPVERVEELLAPYAGRLSVAAVNGPAAVVVAGEVAALDEVFEACERDGVRARKVKVDYASH</sequence>
<gene>
    <name evidence="5" type="ORF">VM95_38110</name>
</gene>
<proteinExistence type="predicted"/>
<feature type="non-terminal residue" evidence="5">
    <location>
        <position position="1"/>
    </location>
</feature>